<evidence type="ECO:0000256" key="4">
    <source>
        <dbReference type="ARBA" id="ARBA00023163"/>
    </source>
</evidence>
<dbReference type="EMBL" id="JAOXHL010000001">
    <property type="protein sequence ID" value="MCV3728420.1"/>
    <property type="molecule type" value="Genomic_DNA"/>
</dbReference>
<dbReference type="Gene3D" id="2.30.30.30">
    <property type="match status" value="1"/>
</dbReference>
<evidence type="ECO:0000256" key="2">
    <source>
        <dbReference type="ARBA" id="ARBA00022814"/>
    </source>
</evidence>
<protein>
    <recommendedName>
        <fullName evidence="5 6">Transcription termination/antitermination protein NusG</fullName>
    </recommendedName>
</protein>
<dbReference type="NCBIfam" id="TIGR01956">
    <property type="entry name" value="NusG_myco"/>
    <property type="match status" value="1"/>
</dbReference>
<dbReference type="Gene3D" id="3.30.70.940">
    <property type="entry name" value="NusG, N-terminal domain"/>
    <property type="match status" value="1"/>
</dbReference>
<keyword evidence="3 5" id="KW-0805">Transcription regulation</keyword>
<comment type="similarity">
    <text evidence="5">Belongs to the NusG family.</text>
</comment>
<dbReference type="Pfam" id="PF02357">
    <property type="entry name" value="NusG"/>
    <property type="match status" value="1"/>
</dbReference>
<dbReference type="PANTHER" id="PTHR30265:SF2">
    <property type="entry name" value="TRANSCRIPTION TERMINATION_ANTITERMINATION PROTEIN NUSG"/>
    <property type="match status" value="1"/>
</dbReference>
<dbReference type="CDD" id="cd06091">
    <property type="entry name" value="KOW_NusG"/>
    <property type="match status" value="1"/>
</dbReference>
<evidence type="ECO:0000256" key="1">
    <source>
        <dbReference type="ARBA" id="ARBA00022472"/>
    </source>
</evidence>
<keyword evidence="2 5" id="KW-0889">Transcription antitermination</keyword>
<dbReference type="Proteomes" id="UP001208245">
    <property type="component" value="Unassembled WGS sequence"/>
</dbReference>
<dbReference type="HAMAP" id="MF_00948">
    <property type="entry name" value="NusG"/>
    <property type="match status" value="1"/>
</dbReference>
<keyword evidence="1 5" id="KW-0806">Transcription termination</keyword>
<reference evidence="8 9" key="1">
    <citation type="journal article" date="2020" name="Int. J. Syst. Evol. Microbiol.">
        <title>Ureaplasma miroungigenitalium sp. nov. isolated from northern elephant seals (Mirounga angustirostris) and Ureaplasma zalophigenitalium sp. nov. isolated from California sea lions (Zalophus californianus).</title>
        <authorList>
            <person name="Volokhov D.V."/>
            <person name="Gulland F.M."/>
            <person name="Gao Y."/>
            <person name="Chizhikov V.E."/>
        </authorList>
    </citation>
    <scope>NUCLEOTIDE SEQUENCE [LARGE SCALE GENOMIC DNA]</scope>
    <source>
        <strain evidence="8 9">ES3182-GEN</strain>
    </source>
</reference>
<dbReference type="PANTHER" id="PTHR30265">
    <property type="entry name" value="RHO-INTERACTING TRANSCRIPTION TERMINATION FACTOR NUSG"/>
    <property type="match status" value="1"/>
</dbReference>
<comment type="function">
    <text evidence="5">Participates in transcription elongation, termination and antitermination.</text>
</comment>
<evidence type="ECO:0000256" key="5">
    <source>
        <dbReference type="HAMAP-Rule" id="MF_00948"/>
    </source>
</evidence>
<proteinExistence type="inferred from homology"/>
<dbReference type="InterPro" id="IPR047050">
    <property type="entry name" value="NGN"/>
</dbReference>
<keyword evidence="4 5" id="KW-0804">Transcription</keyword>
<dbReference type="RefSeq" id="WP_263821736.1">
    <property type="nucleotide sequence ID" value="NZ_JAOXHK010000002.1"/>
</dbReference>
<dbReference type="InterPro" id="IPR008991">
    <property type="entry name" value="Translation_prot_SH3-like_sf"/>
</dbReference>
<dbReference type="InterPro" id="IPR036735">
    <property type="entry name" value="NGN_dom_sf"/>
</dbReference>
<dbReference type="SMART" id="SM00738">
    <property type="entry name" value="NGN"/>
    <property type="match status" value="1"/>
</dbReference>
<comment type="caution">
    <text evidence="8">The sequence shown here is derived from an EMBL/GenBank/DDBJ whole genome shotgun (WGS) entry which is preliminary data.</text>
</comment>
<accession>A0ABT3BME3</accession>
<dbReference type="InterPro" id="IPR014722">
    <property type="entry name" value="Rib_uL2_dom2"/>
</dbReference>
<name>A0ABT3BME3_9BACT</name>
<dbReference type="InterPro" id="IPR006645">
    <property type="entry name" value="NGN-like_dom"/>
</dbReference>
<evidence type="ECO:0000313" key="9">
    <source>
        <dbReference type="Proteomes" id="UP001208245"/>
    </source>
</evidence>
<evidence type="ECO:0000256" key="3">
    <source>
        <dbReference type="ARBA" id="ARBA00023015"/>
    </source>
</evidence>
<evidence type="ECO:0000259" key="7">
    <source>
        <dbReference type="SMART" id="SM00738"/>
    </source>
</evidence>
<dbReference type="InterPro" id="IPR043425">
    <property type="entry name" value="NusG-like"/>
</dbReference>
<dbReference type="InterPro" id="IPR001062">
    <property type="entry name" value="Transcrpt_antiterm_NusG"/>
</dbReference>
<dbReference type="InterPro" id="IPR010216">
    <property type="entry name" value="Transcrpt_antiterm_NusG_myco"/>
</dbReference>
<gene>
    <name evidence="5 8" type="primary">nusG</name>
    <name evidence="8" type="ORF">OF376_01395</name>
</gene>
<dbReference type="SUPFAM" id="SSF82679">
    <property type="entry name" value="N-utilization substance G protein NusG, N-terminal domain"/>
    <property type="match status" value="1"/>
</dbReference>
<dbReference type="SUPFAM" id="SSF50104">
    <property type="entry name" value="Translation proteins SH3-like domain"/>
    <property type="match status" value="1"/>
</dbReference>
<sequence>MANYKLKDHSQKWLDDLKIDLNHNHHQWYIITVVGGNEQKVIADLKNKIKGYGLAAFFSDIKIIKQKIKEVKIYEKDGAPKNMKNKPDVKWETVMIDGVIKYRCTRIKEQNKFRGYVFIKVDMTSQVWYLIRNTQMVTGLVGSSGKNTKPHPVSEDEIVKMIHENDRASAEVKLEENVEHSPVEQDETHGKEVTLIKDHEDDVVYDFKLNQSVRILSDNFYDEIGTISKIDNAKKTVEVQLEFFGRLNTLNLSFKDIAIYDEDEAL</sequence>
<evidence type="ECO:0000313" key="8">
    <source>
        <dbReference type="EMBL" id="MCV3728420.1"/>
    </source>
</evidence>
<feature type="domain" description="NusG-like N-terminal" evidence="7">
    <location>
        <begin position="25"/>
        <end position="165"/>
    </location>
</feature>
<keyword evidence="9" id="KW-1185">Reference proteome</keyword>
<dbReference type="CDD" id="cd09891">
    <property type="entry name" value="NGN_Bact_1"/>
    <property type="match status" value="1"/>
</dbReference>
<organism evidence="8 9">
    <name type="scientific">Ureaplasma miroungigenitalium</name>
    <dbReference type="NCBI Taxonomy" id="1042321"/>
    <lineage>
        <taxon>Bacteria</taxon>
        <taxon>Bacillati</taxon>
        <taxon>Mycoplasmatota</taxon>
        <taxon>Mycoplasmoidales</taxon>
        <taxon>Mycoplasmoidaceae</taxon>
        <taxon>Ureaplasma</taxon>
    </lineage>
</organism>
<evidence type="ECO:0000256" key="6">
    <source>
        <dbReference type="NCBIfam" id="TIGR01956"/>
    </source>
</evidence>